<name>A0A7X2ZVU9_9FLAO</name>
<dbReference type="Gene3D" id="1.25.40.10">
    <property type="entry name" value="Tetratricopeptide repeat domain"/>
    <property type="match status" value="3"/>
</dbReference>
<dbReference type="PANTHER" id="PTHR34220">
    <property type="entry name" value="SENSOR HISTIDINE KINASE YPDA"/>
    <property type="match status" value="1"/>
</dbReference>
<evidence type="ECO:0000256" key="1">
    <source>
        <dbReference type="PROSITE-ProRule" id="PRU00339"/>
    </source>
</evidence>
<dbReference type="InterPro" id="IPR011990">
    <property type="entry name" value="TPR-like_helical_dom_sf"/>
</dbReference>
<keyword evidence="5" id="KW-1185">Reference proteome</keyword>
<evidence type="ECO:0000256" key="2">
    <source>
        <dbReference type="SAM" id="Phobius"/>
    </source>
</evidence>
<dbReference type="Pfam" id="PF13181">
    <property type="entry name" value="TPR_8"/>
    <property type="match status" value="1"/>
</dbReference>
<keyword evidence="2" id="KW-1133">Transmembrane helix</keyword>
<dbReference type="RefSeq" id="WP_155600627.1">
    <property type="nucleotide sequence ID" value="NZ_RCNR01000036.1"/>
</dbReference>
<feature type="domain" description="Signal transduction histidine kinase internal region" evidence="3">
    <location>
        <begin position="452"/>
        <end position="530"/>
    </location>
</feature>
<proteinExistence type="predicted"/>
<dbReference type="GO" id="GO:0016020">
    <property type="term" value="C:membrane"/>
    <property type="evidence" value="ECO:0007669"/>
    <property type="project" value="InterPro"/>
</dbReference>
<dbReference type="GO" id="GO:0000155">
    <property type="term" value="F:phosphorelay sensor kinase activity"/>
    <property type="evidence" value="ECO:0007669"/>
    <property type="project" value="InterPro"/>
</dbReference>
<dbReference type="SUPFAM" id="SSF55874">
    <property type="entry name" value="ATPase domain of HSP90 chaperone/DNA topoisomerase II/histidine kinase"/>
    <property type="match status" value="1"/>
</dbReference>
<keyword evidence="4" id="KW-0808">Transferase</keyword>
<reference evidence="4 5" key="1">
    <citation type="journal article" date="2019" name="Mar. Drugs">
        <title>Comparative Genomics and CAZyme Genome Repertoires of Marine Zobellia amurskyensis KMM 3526(T) and Zobellia laminariae KMM 3676(T).</title>
        <authorList>
            <person name="Chernysheva N."/>
            <person name="Bystritskaya E."/>
            <person name="Stenkova A."/>
            <person name="Golovkin I."/>
            <person name="Nedashkovskaya O."/>
            <person name="Isaeva M."/>
        </authorList>
    </citation>
    <scope>NUCLEOTIDE SEQUENCE [LARGE SCALE GENOMIC DNA]</scope>
    <source>
        <strain evidence="4 5">KMM 3526</strain>
    </source>
</reference>
<dbReference type="InterPro" id="IPR036890">
    <property type="entry name" value="HATPase_C_sf"/>
</dbReference>
<feature type="transmembrane region" description="Helical" evidence="2">
    <location>
        <begin position="419"/>
        <end position="437"/>
    </location>
</feature>
<dbReference type="Pfam" id="PF13424">
    <property type="entry name" value="TPR_12"/>
    <property type="match status" value="2"/>
</dbReference>
<dbReference type="InterPro" id="IPR019734">
    <property type="entry name" value="TPR_rpt"/>
</dbReference>
<feature type="repeat" description="TPR" evidence="1">
    <location>
        <begin position="93"/>
        <end position="126"/>
    </location>
</feature>
<evidence type="ECO:0000259" key="3">
    <source>
        <dbReference type="Pfam" id="PF06580"/>
    </source>
</evidence>
<dbReference type="Proteomes" id="UP000540519">
    <property type="component" value="Unassembled WGS sequence"/>
</dbReference>
<evidence type="ECO:0000313" key="4">
    <source>
        <dbReference type="EMBL" id="MUH37289.1"/>
    </source>
</evidence>
<feature type="repeat" description="TPR" evidence="1">
    <location>
        <begin position="220"/>
        <end position="253"/>
    </location>
</feature>
<feature type="repeat" description="TPR" evidence="1">
    <location>
        <begin position="180"/>
        <end position="213"/>
    </location>
</feature>
<keyword evidence="2" id="KW-0812">Transmembrane</keyword>
<dbReference type="SUPFAM" id="SSF48452">
    <property type="entry name" value="TPR-like"/>
    <property type="match status" value="2"/>
</dbReference>
<dbReference type="EMBL" id="RCNR01000036">
    <property type="protein sequence ID" value="MUH37289.1"/>
    <property type="molecule type" value="Genomic_DNA"/>
</dbReference>
<dbReference type="PROSITE" id="PS50005">
    <property type="entry name" value="TPR"/>
    <property type="match status" value="3"/>
</dbReference>
<evidence type="ECO:0000313" key="5">
    <source>
        <dbReference type="Proteomes" id="UP000540519"/>
    </source>
</evidence>
<protein>
    <submittedName>
        <fullName evidence="4">Sensor histidine kinase</fullName>
    </submittedName>
</protein>
<gene>
    <name evidence="4" type="ORF">D9O36_15670</name>
</gene>
<accession>A0A7X2ZVU9</accession>
<dbReference type="Gene3D" id="3.30.565.10">
    <property type="entry name" value="Histidine kinase-like ATPase, C-terminal domain"/>
    <property type="match status" value="1"/>
</dbReference>
<organism evidence="4 5">
    <name type="scientific">Zobellia amurskyensis</name>
    <dbReference type="NCBI Taxonomy" id="248905"/>
    <lineage>
        <taxon>Bacteria</taxon>
        <taxon>Pseudomonadati</taxon>
        <taxon>Bacteroidota</taxon>
        <taxon>Flavobacteriia</taxon>
        <taxon>Flavobacteriales</taxon>
        <taxon>Flavobacteriaceae</taxon>
        <taxon>Zobellia</taxon>
    </lineage>
</organism>
<keyword evidence="2" id="KW-0472">Membrane</keyword>
<dbReference type="SMART" id="SM00028">
    <property type="entry name" value="TPR"/>
    <property type="match status" value="6"/>
</dbReference>
<dbReference type="InterPro" id="IPR050640">
    <property type="entry name" value="Bact_2-comp_sensor_kinase"/>
</dbReference>
<dbReference type="InterPro" id="IPR010559">
    <property type="entry name" value="Sig_transdc_His_kin_internal"/>
</dbReference>
<dbReference type="PANTHER" id="PTHR34220:SF7">
    <property type="entry name" value="SENSOR HISTIDINE KINASE YPDA"/>
    <property type="match status" value="1"/>
</dbReference>
<dbReference type="Pfam" id="PF06580">
    <property type="entry name" value="His_kinase"/>
    <property type="match status" value="1"/>
</dbReference>
<comment type="caution">
    <text evidence="4">The sequence shown here is derived from an EMBL/GenBank/DDBJ whole genome shotgun (WGS) entry which is preliminary data.</text>
</comment>
<keyword evidence="4" id="KW-0418">Kinase</keyword>
<dbReference type="AlphaFoldDB" id="A0A7X2ZVU9"/>
<sequence>MRLQLKNNTSSLAKYPINLGTLHVFLFSFLFLSVSNAQDIPTSFKKTVDSLLTAAPKDFSGIHSALRGYKSDTVLMRYFSNASINSDYTSGQIYAFNELGRTYRNTSQYRHAVELHKKALDLANEVNNIEFRVASLNDLGVVYRRTSSIRTAMDYNQQALELAEAVKKEDRSHSLKKSINVSLNCIGNLYIKLNQYGQAIEYFKKSLVLETELGNTKGMAINYGNIGICLEELGELDEALNNYRTSLAYNEEIDSDTGRVICKTSIAKVYLKKERVSDAKSILKPILPVAEELGDGFLIAPIYINLGWGEMVTGDYAHAEINMLEGLRIAEKYNLRDEAARGSHLLTQLYQSKKDYKKALTYSMKAEELDEEIVNESTVRYVNDIIFRYDSEKKNNEIQSLARKNEIIQMELRTSRTTLLIGSIALALLAGIFYILYRQYQLKNEKKVLTLEQSMLRSQMNPHFLFNSLNSIKLYIINNEQKNAVHYLNKFSKLVRKILEASSMREIPLAEELETVDLYMNIENIRFSNEIDFKIRIDEDIDTHTVKIPSLILQPFLENAIWHGLSPKKGEKIIDLHISKDKQDFIHIAISDNGVGRVAAEKIKQNKVLKRKSVGIEITKERLANFSKDLQNSFDVEIVDLYDENKNPLGTKVILHIPTI</sequence>
<keyword evidence="1" id="KW-0802">TPR repeat</keyword>
<dbReference type="OrthoDB" id="6190788at2"/>